<feature type="coiled-coil region" evidence="4">
    <location>
        <begin position="668"/>
        <end position="737"/>
    </location>
</feature>
<organism evidence="7 8">
    <name type="scientific">Daphnia pulex</name>
    <name type="common">Water flea</name>
    <dbReference type="NCBI Taxonomy" id="6669"/>
    <lineage>
        <taxon>Eukaryota</taxon>
        <taxon>Metazoa</taxon>
        <taxon>Ecdysozoa</taxon>
        <taxon>Arthropoda</taxon>
        <taxon>Crustacea</taxon>
        <taxon>Branchiopoda</taxon>
        <taxon>Diplostraca</taxon>
        <taxon>Cladocera</taxon>
        <taxon>Anomopoda</taxon>
        <taxon>Daphniidae</taxon>
        <taxon>Daphnia</taxon>
    </lineage>
</organism>
<name>E9FRJ2_DAPPU</name>
<evidence type="ECO:0000313" key="8">
    <source>
        <dbReference type="Proteomes" id="UP000000305"/>
    </source>
</evidence>
<dbReference type="STRING" id="6669.E9FRJ2"/>
<comment type="similarity">
    <text evidence="3">Belongs to the DACH/dachshund family.</text>
</comment>
<dbReference type="GO" id="GO:0006357">
    <property type="term" value="P:regulation of transcription by RNA polymerase II"/>
    <property type="evidence" value="ECO:0000318"/>
    <property type="project" value="GO_Central"/>
</dbReference>
<dbReference type="KEGG" id="dpx:DAPPUDRAFT_346947"/>
<feature type="compositionally biased region" description="Polar residues" evidence="5">
    <location>
        <begin position="35"/>
        <end position="44"/>
    </location>
</feature>
<evidence type="ECO:0000256" key="4">
    <source>
        <dbReference type="SAM" id="Coils"/>
    </source>
</evidence>
<dbReference type="EMBL" id="GL732523">
    <property type="protein sequence ID" value="EFX90187.1"/>
    <property type="molecule type" value="Genomic_DNA"/>
</dbReference>
<dbReference type="CDD" id="cd21081">
    <property type="entry name" value="DHD_Dac"/>
    <property type="match status" value="1"/>
</dbReference>
<keyword evidence="4" id="KW-0175">Coiled coil</keyword>
<evidence type="ECO:0000256" key="3">
    <source>
        <dbReference type="ARBA" id="ARBA00038192"/>
    </source>
</evidence>
<feature type="compositionally biased region" description="Basic residues" evidence="5">
    <location>
        <begin position="479"/>
        <end position="488"/>
    </location>
</feature>
<dbReference type="PANTHER" id="PTHR12577:SF6">
    <property type="entry name" value="DACHSHUND, ISOFORM B"/>
    <property type="match status" value="1"/>
</dbReference>
<evidence type="ECO:0000256" key="5">
    <source>
        <dbReference type="SAM" id="MobiDB-lite"/>
    </source>
</evidence>
<protein>
    <submittedName>
        <fullName evidence="7">Dachshund-like protein</fullName>
    </submittedName>
</protein>
<feature type="compositionally biased region" description="Polar residues" evidence="5">
    <location>
        <begin position="429"/>
        <end position="438"/>
    </location>
</feature>
<feature type="domain" description="SKI/SNO/DAC" evidence="6">
    <location>
        <begin position="112"/>
        <end position="212"/>
    </location>
</feature>
<reference evidence="7 8" key="1">
    <citation type="journal article" date="2011" name="Science">
        <title>The ecoresponsive genome of Daphnia pulex.</title>
        <authorList>
            <person name="Colbourne J.K."/>
            <person name="Pfrender M.E."/>
            <person name="Gilbert D."/>
            <person name="Thomas W.K."/>
            <person name="Tucker A."/>
            <person name="Oakley T.H."/>
            <person name="Tokishita S."/>
            <person name="Aerts A."/>
            <person name="Arnold G.J."/>
            <person name="Basu M.K."/>
            <person name="Bauer D.J."/>
            <person name="Caceres C.E."/>
            <person name="Carmel L."/>
            <person name="Casola C."/>
            <person name="Choi J.H."/>
            <person name="Detter J.C."/>
            <person name="Dong Q."/>
            <person name="Dusheyko S."/>
            <person name="Eads B.D."/>
            <person name="Frohlich T."/>
            <person name="Geiler-Samerotte K.A."/>
            <person name="Gerlach D."/>
            <person name="Hatcher P."/>
            <person name="Jogdeo S."/>
            <person name="Krijgsveld J."/>
            <person name="Kriventseva E.V."/>
            <person name="Kultz D."/>
            <person name="Laforsch C."/>
            <person name="Lindquist E."/>
            <person name="Lopez J."/>
            <person name="Manak J.R."/>
            <person name="Muller J."/>
            <person name="Pangilinan J."/>
            <person name="Patwardhan R.P."/>
            <person name="Pitluck S."/>
            <person name="Pritham E.J."/>
            <person name="Rechtsteiner A."/>
            <person name="Rho M."/>
            <person name="Rogozin I.B."/>
            <person name="Sakarya O."/>
            <person name="Salamov A."/>
            <person name="Schaack S."/>
            <person name="Shapiro H."/>
            <person name="Shiga Y."/>
            <person name="Skalitzky C."/>
            <person name="Smith Z."/>
            <person name="Souvorov A."/>
            <person name="Sung W."/>
            <person name="Tang Z."/>
            <person name="Tsuchiya D."/>
            <person name="Tu H."/>
            <person name="Vos H."/>
            <person name="Wang M."/>
            <person name="Wolf Y.I."/>
            <person name="Yamagata H."/>
            <person name="Yamada T."/>
            <person name="Ye Y."/>
            <person name="Shaw J.R."/>
            <person name="Andrews J."/>
            <person name="Crease T.J."/>
            <person name="Tang H."/>
            <person name="Lucas S.M."/>
            <person name="Robertson H.M."/>
            <person name="Bork P."/>
            <person name="Koonin E.V."/>
            <person name="Zdobnov E.M."/>
            <person name="Grigoriev I.V."/>
            <person name="Lynch M."/>
            <person name="Boore J.L."/>
        </authorList>
    </citation>
    <scope>NUCLEOTIDE SEQUENCE [LARGE SCALE GENOMIC DNA]</scope>
</reference>
<dbReference type="GO" id="GO:0005667">
    <property type="term" value="C:transcription regulator complex"/>
    <property type="evidence" value="ECO:0000318"/>
    <property type="project" value="GO_Central"/>
</dbReference>
<proteinExistence type="inferred from homology"/>
<dbReference type="Pfam" id="PF02437">
    <property type="entry name" value="Ski_Sno_DHD"/>
    <property type="match status" value="1"/>
</dbReference>
<feature type="compositionally biased region" description="Low complexity" evidence="5">
    <location>
        <begin position="1"/>
        <end position="25"/>
    </location>
</feature>
<dbReference type="InParanoid" id="E9FRJ2"/>
<accession>E9FRJ2</accession>
<feature type="region of interest" description="Disordered" evidence="5">
    <location>
        <begin position="1"/>
        <end position="99"/>
    </location>
</feature>
<dbReference type="AlphaFoldDB" id="E9FRJ2"/>
<evidence type="ECO:0000259" key="6">
    <source>
        <dbReference type="Pfam" id="PF02437"/>
    </source>
</evidence>
<dbReference type="InterPro" id="IPR009061">
    <property type="entry name" value="DNA-bd_dom_put_sf"/>
</dbReference>
<dbReference type="FunCoup" id="E9FRJ2">
    <property type="interactions" value="90"/>
</dbReference>
<dbReference type="HOGENOM" id="CLU_027923_0_0_1"/>
<gene>
    <name evidence="7" type="primary">DACH</name>
    <name evidence="7" type="ORF">DAPPUDRAFT_346947</name>
</gene>
<dbReference type="InterPro" id="IPR003380">
    <property type="entry name" value="SKI/SNO/DAC"/>
</dbReference>
<feature type="compositionally biased region" description="Basic residues" evidence="5">
    <location>
        <begin position="523"/>
        <end position="536"/>
    </location>
</feature>
<dbReference type="OrthoDB" id="6436112at2759"/>
<dbReference type="SUPFAM" id="SSF46955">
    <property type="entry name" value="Putative DNA-binding domain"/>
    <property type="match status" value="1"/>
</dbReference>
<evidence type="ECO:0000256" key="2">
    <source>
        <dbReference type="ARBA" id="ARBA00023242"/>
    </source>
</evidence>
<dbReference type="Gene3D" id="3.10.260.20">
    <property type="entry name" value="Ski"/>
    <property type="match status" value="1"/>
</dbReference>
<dbReference type="InterPro" id="IPR037000">
    <property type="entry name" value="Ski_DNA-bd_sf"/>
</dbReference>
<dbReference type="GO" id="GO:0005634">
    <property type="term" value="C:nucleus"/>
    <property type="evidence" value="ECO:0000318"/>
    <property type="project" value="GO_Central"/>
</dbReference>
<feature type="region of interest" description="Disordered" evidence="5">
    <location>
        <begin position="764"/>
        <end position="793"/>
    </location>
</feature>
<comment type="subcellular location">
    <subcellularLocation>
        <location evidence="1">Nucleus</location>
    </subcellularLocation>
</comment>
<feature type="compositionally biased region" description="Polar residues" evidence="5">
    <location>
        <begin position="772"/>
        <end position="793"/>
    </location>
</feature>
<feature type="region of interest" description="Disordered" evidence="5">
    <location>
        <begin position="405"/>
        <end position="621"/>
    </location>
</feature>
<dbReference type="GO" id="GO:0000978">
    <property type="term" value="F:RNA polymerase II cis-regulatory region sequence-specific DNA binding"/>
    <property type="evidence" value="ECO:0000318"/>
    <property type="project" value="GO_Central"/>
</dbReference>
<feature type="compositionally biased region" description="Low complexity" evidence="5">
    <location>
        <begin position="591"/>
        <end position="621"/>
    </location>
</feature>
<evidence type="ECO:0000313" key="7">
    <source>
        <dbReference type="EMBL" id="EFX90187.1"/>
    </source>
</evidence>
<dbReference type="InterPro" id="IPR052417">
    <property type="entry name" value="Dachshund_domain"/>
</dbReference>
<dbReference type="GO" id="GO:0000981">
    <property type="term" value="F:DNA-binding transcription factor activity, RNA polymerase II-specific"/>
    <property type="evidence" value="ECO:0000318"/>
    <property type="project" value="GO_Central"/>
</dbReference>
<dbReference type="PANTHER" id="PTHR12577">
    <property type="entry name" value="DACHSHUND"/>
    <property type="match status" value="1"/>
</dbReference>
<keyword evidence="2" id="KW-0539">Nucleus</keyword>
<sequence>MSLSPGAASSASPASSVADSAASGVSGAGAGRSATPSPDRNNLSLDHRRSPVGRSSHHLVGAAGHPHDLSSYNPIRRPSSANSPPVRDSPPSRGEANLNSHSAALQASLSGSTDPTANECKLVDYRNQKVAAFVIHGETMLCLPQAFELFLKHLVGGLHTVYTKLKRLDIVPLVCNVEQVRILRGLGAIQPGVNRCKLLSCKDFDILYRDCTTARPGRPPKRSPLMGITSPQHDVLMKMKKPRLDNGDYMPYENGHNTESRGMEKSPLLANGYNPPPTHLNPMQFMALNHAAQQAAAAAAQHALLGSPGSTMHQAGLQAGLNLAGANHHGLASHSQASANYAAHHSAAAAAAAAAAGHAMINRPESDAVSKGSSSVDPMAAARSGFWENCRAAYEDVVKHLERLKDDRSESEKTSSTLDAKARDHHPQHNGSSASPVLNLSKGCDGVNNNASVSHEDKEMGRHHHHQPPHAQQELQDGHHHHHHHHQQHQQEEEEEEEEEGRRAGDDEEESNSSGGEEMPSPRPHHHHALVHHPSLRRHDGGGGGGGGGGDDDRSDVNDDDDADEEKHAETSDEMDRDGSSSPRHSDKSQSHTTAAATAAAAAQAAACASSASAQAAHQAAQAASAQAAFNYSAFLNASVSGGGVESVMLGSTENLLRNIQGLLKVAAENARQQDRQANYEKAELKMEILRERELRESIEKQMMEDQRSRVLYQKRLKKERRARRKLADQLELETKRRCQFEEALKTTSSETFLVISEKLNQEIDQERKGRQQQPPSQTTESNETANTIGEFD</sequence>
<evidence type="ECO:0000256" key="1">
    <source>
        <dbReference type="ARBA" id="ARBA00004123"/>
    </source>
</evidence>
<dbReference type="Proteomes" id="UP000000305">
    <property type="component" value="Unassembled WGS sequence"/>
</dbReference>
<dbReference type="FunFam" id="3.10.260.20:FF:000001">
    <property type="entry name" value="Dachshund homolog 1"/>
    <property type="match status" value="1"/>
</dbReference>
<dbReference type="eggNOG" id="KOG3915">
    <property type="taxonomic scope" value="Eukaryota"/>
</dbReference>
<keyword evidence="8" id="KW-1185">Reference proteome</keyword>